<comment type="pathway">
    <text evidence="9">Cofactor biosynthesis; biotin biosynthesis; biotin from 7,8-diaminononanoate: step 1/2.</text>
</comment>
<comment type="subunit">
    <text evidence="9">Homodimer.</text>
</comment>
<evidence type="ECO:0000256" key="2">
    <source>
        <dbReference type="ARBA" id="ARBA00022598"/>
    </source>
</evidence>
<dbReference type="UniPathway" id="UPA00078">
    <property type="reaction ID" value="UER00161"/>
</dbReference>
<dbReference type="AlphaFoldDB" id="A0A517N1V7"/>
<comment type="function">
    <text evidence="9">Catalyzes a mechanistically unusual reaction, the ATP-dependent insertion of CO2 between the N7 and N8 nitrogen atoms of 7,8-diaminopelargonic acid (DAPA, also called 7,8-diammoniononanoate) to form a ureido ring.</text>
</comment>
<keyword evidence="7 9" id="KW-0460">Magnesium</keyword>
<evidence type="ECO:0000256" key="5">
    <source>
        <dbReference type="ARBA" id="ARBA00022756"/>
    </source>
</evidence>
<dbReference type="GO" id="GO:0005829">
    <property type="term" value="C:cytosol"/>
    <property type="evidence" value="ECO:0007669"/>
    <property type="project" value="TreeGrafter"/>
</dbReference>
<dbReference type="Pfam" id="PF13500">
    <property type="entry name" value="AAA_26"/>
    <property type="match status" value="1"/>
</dbReference>
<comment type="subcellular location">
    <subcellularLocation>
        <location evidence="9">Cytoplasm</location>
    </subcellularLocation>
</comment>
<evidence type="ECO:0000256" key="6">
    <source>
        <dbReference type="ARBA" id="ARBA00022840"/>
    </source>
</evidence>
<dbReference type="Gene3D" id="3.40.50.300">
    <property type="entry name" value="P-loop containing nucleotide triphosphate hydrolases"/>
    <property type="match status" value="1"/>
</dbReference>
<comment type="caution">
    <text evidence="9">Lacks conserved residue(s) required for the propagation of feature annotation.</text>
</comment>
<feature type="active site" evidence="9">
    <location>
        <position position="108"/>
    </location>
</feature>
<dbReference type="EC" id="6.3.3.3" evidence="9"/>
<proteinExistence type="inferred from homology"/>
<dbReference type="HAMAP" id="MF_00336">
    <property type="entry name" value="BioD"/>
    <property type="match status" value="1"/>
</dbReference>
<dbReference type="InterPro" id="IPR027417">
    <property type="entry name" value="P-loop_NTPase"/>
</dbReference>
<evidence type="ECO:0000313" key="10">
    <source>
        <dbReference type="EMBL" id="QDT01122.1"/>
    </source>
</evidence>
<keyword evidence="4 9" id="KW-0547">Nucleotide-binding</keyword>
<dbReference type="PANTHER" id="PTHR43210">
    <property type="entry name" value="DETHIOBIOTIN SYNTHETASE"/>
    <property type="match status" value="1"/>
</dbReference>
<comment type="cofactor">
    <cofactor evidence="9">
        <name>Mg(2+)</name>
        <dbReference type="ChEBI" id="CHEBI:18420"/>
    </cofactor>
</comment>
<accession>A0A517N1V7</accession>
<feature type="binding site" evidence="9">
    <location>
        <position position="87"/>
    </location>
    <ligand>
        <name>Mg(2+)</name>
        <dbReference type="ChEBI" id="CHEBI:18420"/>
    </ligand>
</feature>
<dbReference type="GO" id="GO:0005524">
    <property type="term" value="F:ATP binding"/>
    <property type="evidence" value="ECO:0007669"/>
    <property type="project" value="UniProtKB-UniRule"/>
</dbReference>
<dbReference type="GO" id="GO:0004141">
    <property type="term" value="F:dethiobiotin synthase activity"/>
    <property type="evidence" value="ECO:0007669"/>
    <property type="project" value="UniProtKB-UniRule"/>
</dbReference>
<feature type="binding site" evidence="9">
    <location>
        <position position="112"/>
    </location>
    <ligand>
        <name>substrate</name>
    </ligand>
</feature>
<comment type="catalytic activity">
    <reaction evidence="8">
        <text>(7R,8S)-8-amino-7-(carboxyamino)nonanoate + ATP = (4R,5S)-dethiobiotin + ADP + phosphate + H(+)</text>
        <dbReference type="Rhea" id="RHEA:63684"/>
        <dbReference type="ChEBI" id="CHEBI:15378"/>
        <dbReference type="ChEBI" id="CHEBI:30616"/>
        <dbReference type="ChEBI" id="CHEBI:43474"/>
        <dbReference type="ChEBI" id="CHEBI:149470"/>
        <dbReference type="ChEBI" id="CHEBI:149473"/>
        <dbReference type="ChEBI" id="CHEBI:456216"/>
    </reaction>
</comment>
<evidence type="ECO:0000256" key="3">
    <source>
        <dbReference type="ARBA" id="ARBA00022723"/>
    </source>
</evidence>
<feature type="binding site" evidence="9">
    <location>
        <position position="186"/>
    </location>
    <ligand>
        <name>Mg(2+)</name>
        <dbReference type="ChEBI" id="CHEBI:18420"/>
    </ligand>
</feature>
<sequence length="303" mass="32622">MRCEMPLRSSWRCDNLIPTLPRGNGSSSRSCGNEALTDLHERLSGKTFKLVVTQERHNRAFPRGSVGTRLLMKTLFITGTNTEVGKTHVAAMLARSLVERGTRVGIYKPVASGCRKKDGELIADDAVALWEAAGRPSTLEQVCPQRFTAPVSPPTSAALEGKSVDARLLRTGLDYWRENYEVTLVEGAGGLMSPLSEEDFNIDLARELGGPIIIVAANRLGVINATLQTIITAKTQAAECPIAGVVLNQVTPNENDASLATNAIELAGQLRSVGNVTLLASVGFGEERFAEPIDWGSLLVRNQ</sequence>
<evidence type="ECO:0000256" key="4">
    <source>
        <dbReference type="ARBA" id="ARBA00022741"/>
    </source>
</evidence>
<comment type="similarity">
    <text evidence="9">Belongs to the dethiobiotin synthetase family.</text>
</comment>
<dbReference type="PANTHER" id="PTHR43210:SF2">
    <property type="entry name" value="ATP-DEPENDENT DETHIOBIOTIN SYNTHETASE BIOD 2"/>
    <property type="match status" value="1"/>
</dbReference>
<dbReference type="GO" id="GO:0000287">
    <property type="term" value="F:magnesium ion binding"/>
    <property type="evidence" value="ECO:0007669"/>
    <property type="project" value="UniProtKB-UniRule"/>
</dbReference>
<organism evidence="10 11">
    <name type="scientific">Adhaeretor mobilis</name>
    <dbReference type="NCBI Taxonomy" id="1930276"/>
    <lineage>
        <taxon>Bacteria</taxon>
        <taxon>Pseudomonadati</taxon>
        <taxon>Planctomycetota</taxon>
        <taxon>Planctomycetia</taxon>
        <taxon>Pirellulales</taxon>
        <taxon>Lacipirellulaceae</taxon>
        <taxon>Adhaeretor</taxon>
    </lineage>
</organism>
<feature type="binding site" evidence="9">
    <location>
        <position position="125"/>
    </location>
    <ligand>
        <name>Mg(2+)</name>
        <dbReference type="ChEBI" id="CHEBI:18420"/>
    </ligand>
</feature>
<reference evidence="10 11" key="1">
    <citation type="submission" date="2019-02" db="EMBL/GenBank/DDBJ databases">
        <title>Deep-cultivation of Planctomycetes and their phenomic and genomic characterization uncovers novel biology.</title>
        <authorList>
            <person name="Wiegand S."/>
            <person name="Jogler M."/>
            <person name="Boedeker C."/>
            <person name="Pinto D."/>
            <person name="Vollmers J."/>
            <person name="Rivas-Marin E."/>
            <person name="Kohn T."/>
            <person name="Peeters S.H."/>
            <person name="Heuer A."/>
            <person name="Rast P."/>
            <person name="Oberbeckmann S."/>
            <person name="Bunk B."/>
            <person name="Jeske O."/>
            <person name="Meyerdierks A."/>
            <person name="Storesund J.E."/>
            <person name="Kallscheuer N."/>
            <person name="Luecker S."/>
            <person name="Lage O.M."/>
            <person name="Pohl T."/>
            <person name="Merkel B.J."/>
            <person name="Hornburger P."/>
            <person name="Mueller R.-W."/>
            <person name="Bruemmer F."/>
            <person name="Labrenz M."/>
            <person name="Spormann A.M."/>
            <person name="Op den Camp H."/>
            <person name="Overmann J."/>
            <person name="Amann R."/>
            <person name="Jetten M.S.M."/>
            <person name="Mascher T."/>
            <person name="Medema M.H."/>
            <person name="Devos D.P."/>
            <person name="Kaster A.-K."/>
            <person name="Ovreas L."/>
            <person name="Rohde M."/>
            <person name="Galperin M.Y."/>
            <person name="Jogler C."/>
        </authorList>
    </citation>
    <scope>NUCLEOTIDE SEQUENCE [LARGE SCALE GENOMIC DNA]</scope>
    <source>
        <strain evidence="10 11">HG15A2</strain>
    </source>
</reference>
<dbReference type="EMBL" id="CP036263">
    <property type="protein sequence ID" value="QDT01122.1"/>
    <property type="molecule type" value="Genomic_DNA"/>
</dbReference>
<keyword evidence="1 9" id="KW-0963">Cytoplasm</keyword>
<comment type="catalytic activity">
    <reaction evidence="9">
        <text>(7R,8S)-7,8-diammoniononanoate + CO2 + ATP = (4R,5S)-dethiobiotin + ADP + phosphate + 3 H(+)</text>
        <dbReference type="Rhea" id="RHEA:15805"/>
        <dbReference type="ChEBI" id="CHEBI:15378"/>
        <dbReference type="ChEBI" id="CHEBI:16526"/>
        <dbReference type="ChEBI" id="CHEBI:30616"/>
        <dbReference type="ChEBI" id="CHEBI:43474"/>
        <dbReference type="ChEBI" id="CHEBI:149469"/>
        <dbReference type="ChEBI" id="CHEBI:149473"/>
        <dbReference type="ChEBI" id="CHEBI:456216"/>
        <dbReference type="EC" id="6.3.3.3"/>
    </reaction>
</comment>
<dbReference type="NCBIfam" id="TIGR00347">
    <property type="entry name" value="bioD"/>
    <property type="match status" value="1"/>
</dbReference>
<keyword evidence="6 9" id="KW-0067">ATP-binding</keyword>
<keyword evidence="5 9" id="KW-0093">Biotin biosynthesis</keyword>
<keyword evidence="2 9" id="KW-0436">Ligase</keyword>
<dbReference type="KEGG" id="amob:HG15A2_44640"/>
<feature type="binding site" evidence="9">
    <location>
        <position position="125"/>
    </location>
    <ligand>
        <name>ATP</name>
        <dbReference type="ChEBI" id="CHEBI:30616"/>
    </ligand>
</feature>
<evidence type="ECO:0000313" key="11">
    <source>
        <dbReference type="Proteomes" id="UP000319852"/>
    </source>
</evidence>
<evidence type="ECO:0000256" key="9">
    <source>
        <dbReference type="HAMAP-Rule" id="MF_00336"/>
    </source>
</evidence>
<feature type="binding site" evidence="9">
    <location>
        <begin position="83"/>
        <end position="88"/>
    </location>
    <ligand>
        <name>ATP</name>
        <dbReference type="ChEBI" id="CHEBI:30616"/>
    </ligand>
</feature>
<gene>
    <name evidence="10" type="primary">bioD1</name>
    <name evidence="9" type="synonym">bioD</name>
    <name evidence="10" type="ORF">HG15A2_44640</name>
</gene>
<dbReference type="GO" id="GO:0009102">
    <property type="term" value="P:biotin biosynthetic process"/>
    <property type="evidence" value="ECO:0007669"/>
    <property type="project" value="UniProtKB-UniRule"/>
</dbReference>
<protein>
    <recommendedName>
        <fullName evidence="9">ATP-dependent dethiobiotin synthetase BioD</fullName>
        <ecNumber evidence="9">6.3.3.3</ecNumber>
    </recommendedName>
    <alternativeName>
        <fullName evidence="9">DTB synthetase</fullName>
        <shortName evidence="9">DTBS</shortName>
    </alternativeName>
    <alternativeName>
        <fullName evidence="9">Dethiobiotin synthase</fullName>
    </alternativeName>
</protein>
<evidence type="ECO:0000256" key="8">
    <source>
        <dbReference type="ARBA" id="ARBA00047386"/>
    </source>
</evidence>
<keyword evidence="11" id="KW-1185">Reference proteome</keyword>
<feature type="binding site" evidence="9">
    <location>
        <begin position="248"/>
        <end position="249"/>
    </location>
    <ligand>
        <name>ATP</name>
        <dbReference type="ChEBI" id="CHEBI:30616"/>
    </ligand>
</feature>
<dbReference type="CDD" id="cd03109">
    <property type="entry name" value="DTBS"/>
    <property type="match status" value="1"/>
</dbReference>
<evidence type="ECO:0000256" key="1">
    <source>
        <dbReference type="ARBA" id="ARBA00022490"/>
    </source>
</evidence>
<dbReference type="InterPro" id="IPR004472">
    <property type="entry name" value="DTB_synth_BioD"/>
</dbReference>
<dbReference type="SUPFAM" id="SSF52540">
    <property type="entry name" value="P-loop containing nucleoside triphosphate hydrolases"/>
    <property type="match status" value="1"/>
</dbReference>
<keyword evidence="3 9" id="KW-0479">Metal-binding</keyword>
<dbReference type="Proteomes" id="UP000319852">
    <property type="component" value="Chromosome"/>
</dbReference>
<name>A0A517N1V7_9BACT</name>
<evidence type="ECO:0000256" key="7">
    <source>
        <dbReference type="ARBA" id="ARBA00022842"/>
    </source>
</evidence>
<feature type="binding site" evidence="9">
    <location>
        <begin position="186"/>
        <end position="189"/>
    </location>
    <ligand>
        <name>ATP</name>
        <dbReference type="ChEBI" id="CHEBI:30616"/>
    </ligand>
</feature>